<dbReference type="AlphaFoldDB" id="A0A543JP15"/>
<accession>A0A543JP15</accession>
<comment type="caution">
    <text evidence="3">The sequence shown here is derived from an EMBL/GenBank/DDBJ whole genome shotgun (WGS) entry which is preliminary data.</text>
</comment>
<reference evidence="3 4" key="1">
    <citation type="submission" date="2019-06" db="EMBL/GenBank/DDBJ databases">
        <title>Sequencing the genomes of 1000 actinobacteria strains.</title>
        <authorList>
            <person name="Klenk H.-P."/>
        </authorList>
    </citation>
    <scope>NUCLEOTIDE SEQUENCE [LARGE SCALE GENOMIC DNA]</scope>
    <source>
        <strain evidence="3 4">DSM 45456</strain>
    </source>
</reference>
<dbReference type="EMBL" id="VFPP01000001">
    <property type="protein sequence ID" value="TQM84505.1"/>
    <property type="molecule type" value="Genomic_DNA"/>
</dbReference>
<dbReference type="InterPro" id="IPR011990">
    <property type="entry name" value="TPR-like_helical_dom_sf"/>
</dbReference>
<evidence type="ECO:0000313" key="3">
    <source>
        <dbReference type="EMBL" id="TQM84505.1"/>
    </source>
</evidence>
<protein>
    <recommendedName>
        <fullName evidence="2">Nephrocystin 3-like N-terminal domain-containing protein</fullName>
    </recommendedName>
</protein>
<organism evidence="3 4">
    <name type="scientific">Saccharothrix saharensis</name>
    <dbReference type="NCBI Taxonomy" id="571190"/>
    <lineage>
        <taxon>Bacteria</taxon>
        <taxon>Bacillati</taxon>
        <taxon>Actinomycetota</taxon>
        <taxon>Actinomycetes</taxon>
        <taxon>Pseudonocardiales</taxon>
        <taxon>Pseudonocardiaceae</taxon>
        <taxon>Saccharothrix</taxon>
    </lineage>
</organism>
<evidence type="ECO:0000259" key="2">
    <source>
        <dbReference type="Pfam" id="PF24883"/>
    </source>
</evidence>
<evidence type="ECO:0000313" key="4">
    <source>
        <dbReference type="Proteomes" id="UP000316628"/>
    </source>
</evidence>
<gene>
    <name evidence="3" type="ORF">FHX81_6953</name>
</gene>
<feature type="domain" description="Nephrocystin 3-like N-terminal" evidence="2">
    <location>
        <begin position="52"/>
        <end position="160"/>
    </location>
</feature>
<keyword evidence="4" id="KW-1185">Reference proteome</keyword>
<dbReference type="Gene3D" id="1.25.40.10">
    <property type="entry name" value="Tetratricopeptide repeat domain"/>
    <property type="match status" value="1"/>
</dbReference>
<sequence length="1054" mass="116079">MQVGVLVGDVRVDAARPIRSAYLAQVQALAPNSIEGRNDELNALAAFCSSRSTAENYLWWQAEAWSGKSALLSWFVLHPPAGVHVVSFFITSRLPGQNDRRGFVDNVLDQLHDLAQRPPRIDLTDATREPYLRRLLVDVARQVHEQGEHLVLVVDGLDEDRGVDGSPDAHSIAALLPHHGVRVIVAGRPDPTLPDDVPMDHPLRISARVEQLSPSPEASAVRDVMIRDLKLLLHGSQVQQDLLGFVTAAGGGLSVRDLAELTGASPWQVEDHLRTTAGRSFTRRPGDPPVYLLAHEQLTTLASEMLGPRLHAYHEQLDAWAITYRTRGWPPNTPRYLLQGYTALLAGTGDRQRLLDHVIDPRRHEAAYTVFGHHHISIREIEIAQATFLDDDEPDLVVLARLAVHRTNLQRSGGWVPVLLPQFWAMLGRVEHAQALLTLIVDPVARTRALMGTSLELHFAGHPDQAARMLDTAEQLTSTFNQYWGTWLHRELVHAAVRIGDHERARRVIDGIQSAVGKADACASAARASLASFDRERAVQWYLEAEETLESRPPRDTLLGGIDTKEDASVFARMAAAAAALGHQRKAAKLVATAIDPKSTYELRSRGDVGEVVRILVRGGFVDAALTVAEARTEIEDREDALLCIVQAMSNNGDLDEAEALARTAESAQHRCARLAAVAVAAGRDGEPVRADRLRVDAEAILEGIGADDFRRFAVVATAVAAADTGHYDRAEEKVFAHLLPGGDFDGVLSVAAAFLRRGESKRAERLIEATEQAARSISSDTDEHKMLQWVDVMVDFGDVNRAEPVVRSLQNVEIRAAAWQRLAEAIAATGDVRRFEAALNEITRPSRQRRPRMEMIRVLLARGDKREAVRLARAASSTVQRATALDFIARFTYDRQMLDEVIDLADDVVHPEERAIILRSALRTAADMGDRTASGRLLKRVHAIQDELSEKVRQAGGYTRNVVLPERMETLTELAEKVDSRRDIEAMDGAAPAVRFGAPPLWAGSSPLSFRTQLARALAIGSWIDVVDRIVEEDSSVYAAIVSELERLQPDSI</sequence>
<dbReference type="Pfam" id="PF24883">
    <property type="entry name" value="NPHP3_N"/>
    <property type="match status" value="1"/>
</dbReference>
<proteinExistence type="predicted"/>
<keyword evidence="1" id="KW-0677">Repeat</keyword>
<dbReference type="Proteomes" id="UP000316628">
    <property type="component" value="Unassembled WGS sequence"/>
</dbReference>
<evidence type="ECO:0000256" key="1">
    <source>
        <dbReference type="ARBA" id="ARBA00022737"/>
    </source>
</evidence>
<name>A0A543JP15_9PSEU</name>
<dbReference type="InterPro" id="IPR056884">
    <property type="entry name" value="NPHP3-like_N"/>
</dbReference>